<dbReference type="PANTHER" id="PTHR11014">
    <property type="entry name" value="PEPTIDASE M20 FAMILY MEMBER"/>
    <property type="match status" value="1"/>
</dbReference>
<dbReference type="EMBL" id="CP008944">
    <property type="protein sequence ID" value="AIG63921.1"/>
    <property type="molecule type" value="Genomic_DNA"/>
</dbReference>
<reference evidence="2 3" key="1">
    <citation type="submission" date="2014-07" db="EMBL/GenBank/DDBJ databases">
        <title>Complete genome sequence of Corynebacterium atypicum DSM 44849: identifiction of the mycolic acid biosynthesis genes.</title>
        <authorList>
            <person name="Tippelt A."/>
            <person name="Mollmann S."/>
            <person name="Albersmeier A."/>
            <person name="Jaenicke S."/>
            <person name="Ruckert C."/>
            <person name="Tauch A."/>
        </authorList>
    </citation>
    <scope>NUCLEOTIDE SEQUENCE [LARGE SCALE GENOMIC DNA]</scope>
    <source>
        <strain evidence="2 3">R2070</strain>
    </source>
</reference>
<dbReference type="Proteomes" id="UP000028504">
    <property type="component" value="Chromosome"/>
</dbReference>
<proteinExistence type="predicted"/>
<name>A0ABN4DF77_9CORY</name>
<accession>A0ABN4DF77</accession>
<feature type="domain" description="Peptidase M20 dimerisation" evidence="1">
    <location>
        <begin position="199"/>
        <end position="294"/>
    </location>
</feature>
<dbReference type="Gene3D" id="3.30.70.360">
    <property type="match status" value="1"/>
</dbReference>
<organism evidence="2 3">
    <name type="scientific">Corynebacterium atypicum</name>
    <dbReference type="NCBI Taxonomy" id="191610"/>
    <lineage>
        <taxon>Bacteria</taxon>
        <taxon>Bacillati</taxon>
        <taxon>Actinomycetota</taxon>
        <taxon>Actinomycetes</taxon>
        <taxon>Mycobacteriales</taxon>
        <taxon>Corynebacteriaceae</taxon>
        <taxon>Corynebacterium</taxon>
    </lineage>
</organism>
<dbReference type="InterPro" id="IPR002933">
    <property type="entry name" value="Peptidase_M20"/>
</dbReference>
<keyword evidence="3" id="KW-1185">Reference proteome</keyword>
<dbReference type="InterPro" id="IPR011650">
    <property type="entry name" value="Peptidase_M20_dimer"/>
</dbReference>
<dbReference type="Pfam" id="PF01546">
    <property type="entry name" value="Peptidase_M20"/>
    <property type="match status" value="1"/>
</dbReference>
<dbReference type="NCBIfam" id="TIGR01891">
    <property type="entry name" value="amidohydrolases"/>
    <property type="match status" value="1"/>
</dbReference>
<dbReference type="InterPro" id="IPR017439">
    <property type="entry name" value="Amidohydrolase"/>
</dbReference>
<dbReference type="InterPro" id="IPR036264">
    <property type="entry name" value="Bact_exopeptidase_dim_dom"/>
</dbReference>
<dbReference type="Pfam" id="PF07687">
    <property type="entry name" value="M20_dimer"/>
    <property type="match status" value="1"/>
</dbReference>
<evidence type="ECO:0000313" key="2">
    <source>
        <dbReference type="EMBL" id="AIG63921.1"/>
    </source>
</evidence>
<dbReference type="PIRSF" id="PIRSF005962">
    <property type="entry name" value="Pept_M20D_amidohydro"/>
    <property type="match status" value="1"/>
</dbReference>
<evidence type="ECO:0000313" key="3">
    <source>
        <dbReference type="Proteomes" id="UP000028504"/>
    </source>
</evidence>
<sequence>MPLSTSSIFAHSDTDLAFQRPFYEDLHEHPDLSGLERATAQKILAQLDRFDCEVLQPIGGFGIVAIFRNGPGKTVLMRADFDALPVKEATGVEFASTRVQARPNGTTVPVMHACGHDMHTTALLGACAVLDAHRDRWQGTYLALFQPAEETGTGADAMIADGLASRILTPDVCFGQHVMPGRAGEVQTMPGGQMAAADSVRITIPGVSAHGSMPHMSVDPTFVAAMIVVRLQALVGREVDPNDFAVITVGQMSTGTTNNIIPESATLVLNCRFYDDAVKKRVLAGIRRVVAAECQASGCPGKPQFEFFSHAELTDNDPEVFRHVRPVFDQVFGRDSVTAHPSTVSEDFSHIPRALGAPYLFWLVGCTPREIWDKAVKEGTVDRDVPVNHMPTFLPDYEPTVRSATGAAIAAALSYLGKGAHPAA</sequence>
<dbReference type="PANTHER" id="PTHR11014:SF63">
    <property type="entry name" value="METALLOPEPTIDASE, PUTATIVE (AFU_ORTHOLOGUE AFUA_6G09600)-RELATED"/>
    <property type="match status" value="1"/>
</dbReference>
<dbReference type="SUPFAM" id="SSF55031">
    <property type="entry name" value="Bacterial exopeptidase dimerisation domain"/>
    <property type="match status" value="1"/>
</dbReference>
<protein>
    <submittedName>
        <fullName evidence="2">Metal-dependent amidase/aminoacylase/carboxypeptidase</fullName>
    </submittedName>
</protein>
<gene>
    <name evidence="2" type="ORF">CATYP_03810</name>
</gene>
<dbReference type="RefSeq" id="WP_038604976.1">
    <property type="nucleotide sequence ID" value="NZ_CP008944.1"/>
</dbReference>
<dbReference type="SUPFAM" id="SSF53187">
    <property type="entry name" value="Zn-dependent exopeptidases"/>
    <property type="match status" value="1"/>
</dbReference>
<evidence type="ECO:0000259" key="1">
    <source>
        <dbReference type="Pfam" id="PF07687"/>
    </source>
</evidence>
<dbReference type="Gene3D" id="3.40.630.10">
    <property type="entry name" value="Zn peptidases"/>
    <property type="match status" value="1"/>
</dbReference>